<organism evidence="2 3">
    <name type="scientific">Stylosanthes scabra</name>
    <dbReference type="NCBI Taxonomy" id="79078"/>
    <lineage>
        <taxon>Eukaryota</taxon>
        <taxon>Viridiplantae</taxon>
        <taxon>Streptophyta</taxon>
        <taxon>Embryophyta</taxon>
        <taxon>Tracheophyta</taxon>
        <taxon>Spermatophyta</taxon>
        <taxon>Magnoliopsida</taxon>
        <taxon>eudicotyledons</taxon>
        <taxon>Gunneridae</taxon>
        <taxon>Pentapetalae</taxon>
        <taxon>rosids</taxon>
        <taxon>fabids</taxon>
        <taxon>Fabales</taxon>
        <taxon>Fabaceae</taxon>
        <taxon>Papilionoideae</taxon>
        <taxon>50 kb inversion clade</taxon>
        <taxon>dalbergioids sensu lato</taxon>
        <taxon>Dalbergieae</taxon>
        <taxon>Pterocarpus clade</taxon>
        <taxon>Stylosanthes</taxon>
    </lineage>
</organism>
<protein>
    <submittedName>
        <fullName evidence="2">Uncharacterized protein</fullName>
    </submittedName>
</protein>
<proteinExistence type="predicted"/>
<evidence type="ECO:0000313" key="3">
    <source>
        <dbReference type="Proteomes" id="UP001341840"/>
    </source>
</evidence>
<gene>
    <name evidence="2" type="ORF">PIB30_106454</name>
</gene>
<feature type="region of interest" description="Disordered" evidence="1">
    <location>
        <begin position="1"/>
        <end position="30"/>
    </location>
</feature>
<dbReference type="EMBL" id="JASCZI010034411">
    <property type="protein sequence ID" value="MED6129293.1"/>
    <property type="molecule type" value="Genomic_DNA"/>
</dbReference>
<keyword evidence="3" id="KW-1185">Reference proteome</keyword>
<reference evidence="2 3" key="1">
    <citation type="journal article" date="2023" name="Plants (Basel)">
        <title>Bridging the Gap: Combining Genomics and Transcriptomics Approaches to Understand Stylosanthes scabra, an Orphan Legume from the Brazilian Caatinga.</title>
        <authorList>
            <person name="Ferreira-Neto J.R.C."/>
            <person name="da Silva M.D."/>
            <person name="Binneck E."/>
            <person name="de Melo N.F."/>
            <person name="da Silva R.H."/>
            <person name="de Melo A.L.T.M."/>
            <person name="Pandolfi V."/>
            <person name="Bustamante F.O."/>
            <person name="Brasileiro-Vidal A.C."/>
            <person name="Benko-Iseppon A.M."/>
        </authorList>
    </citation>
    <scope>NUCLEOTIDE SEQUENCE [LARGE SCALE GENOMIC DNA]</scope>
    <source>
        <tissue evidence="2">Leaves</tissue>
    </source>
</reference>
<dbReference type="Proteomes" id="UP001341840">
    <property type="component" value="Unassembled WGS sequence"/>
</dbReference>
<sequence>MADRKRKGKAVATSSNQAHQDSKPYTMRHTSTRCFQQEGYFRNSSFKRMRISSTLSDTKSTIDSGRSSQSRFKP</sequence>
<feature type="non-terminal residue" evidence="2">
    <location>
        <position position="74"/>
    </location>
</feature>
<accession>A0ABU6S0G5</accession>
<comment type="caution">
    <text evidence="2">The sequence shown here is derived from an EMBL/GenBank/DDBJ whole genome shotgun (WGS) entry which is preliminary data.</text>
</comment>
<name>A0ABU6S0G5_9FABA</name>
<evidence type="ECO:0000256" key="1">
    <source>
        <dbReference type="SAM" id="MobiDB-lite"/>
    </source>
</evidence>
<evidence type="ECO:0000313" key="2">
    <source>
        <dbReference type="EMBL" id="MED6129293.1"/>
    </source>
</evidence>
<feature type="region of interest" description="Disordered" evidence="1">
    <location>
        <begin position="52"/>
        <end position="74"/>
    </location>
</feature>